<proteinExistence type="inferred from homology"/>
<dbReference type="CDD" id="cd23659">
    <property type="entry name" value="USP_At3g01520-like"/>
    <property type="match status" value="1"/>
</dbReference>
<dbReference type="EMBL" id="CP000386">
    <property type="protein sequence ID" value="ABG05992.1"/>
    <property type="molecule type" value="Genomic_DNA"/>
</dbReference>
<dbReference type="InterPro" id="IPR006015">
    <property type="entry name" value="Universal_stress_UspA"/>
</dbReference>
<dbReference type="Pfam" id="PF00582">
    <property type="entry name" value="Usp"/>
    <property type="match status" value="2"/>
</dbReference>
<evidence type="ECO:0000256" key="1">
    <source>
        <dbReference type="ARBA" id="ARBA00008791"/>
    </source>
</evidence>
<dbReference type="PANTHER" id="PTHR46268:SF6">
    <property type="entry name" value="UNIVERSAL STRESS PROTEIN UP12"/>
    <property type="match status" value="1"/>
</dbReference>
<dbReference type="PANTHER" id="PTHR46268">
    <property type="entry name" value="STRESS RESPONSE PROTEIN NHAX"/>
    <property type="match status" value="1"/>
</dbReference>
<protein>
    <submittedName>
        <fullName evidence="3">UspA</fullName>
    </submittedName>
</protein>
<dbReference type="AlphaFoldDB" id="Q1ARI6"/>
<comment type="similarity">
    <text evidence="1">Belongs to the universal stress protein A family.</text>
</comment>
<dbReference type="RefSeq" id="WP_011565997.1">
    <property type="nucleotide sequence ID" value="NC_008148.1"/>
</dbReference>
<sequence length="303" mass="32166">MDGLVSKVLLATDGSREAARAAGMARELSGALGAELHVLYVQPIPEAYINQWEMAGPEFIDGIFKRAEGEARKKAEEEAAKLGKDGVAGVHAAVGRTDAEIVRVAEELGAEIVVVGSRGLGALSRALLGSVSTSVVRHAHTSVLVVRGEGRDRYLPGRILAAVDGSREAEAAARMAAEISGATGSELHLLYVLDLTPRPPYPHPLAGESWDRHLEEAKEKARAFVEERAKQLREAGAEVAVAKVAFGEPDKKIVEEAEELGASLVVTGSRGLGSLRRSLMGSVSDSVVRHAHCPVLVVRRRAE</sequence>
<keyword evidence="4" id="KW-1185">Reference proteome</keyword>
<dbReference type="PRINTS" id="PR01438">
    <property type="entry name" value="UNVRSLSTRESS"/>
</dbReference>
<dbReference type="STRING" id="266117.Rxyl_3085"/>
<dbReference type="KEGG" id="rxy:Rxyl_3085"/>
<dbReference type="InterPro" id="IPR014729">
    <property type="entry name" value="Rossmann-like_a/b/a_fold"/>
</dbReference>
<dbReference type="CDD" id="cd00293">
    <property type="entry name" value="USP-like"/>
    <property type="match status" value="1"/>
</dbReference>
<dbReference type="InterPro" id="IPR006016">
    <property type="entry name" value="UspA"/>
</dbReference>
<evidence type="ECO:0000313" key="4">
    <source>
        <dbReference type="Proteomes" id="UP000006637"/>
    </source>
</evidence>
<dbReference type="Proteomes" id="UP000006637">
    <property type="component" value="Chromosome"/>
</dbReference>
<dbReference type="SUPFAM" id="SSF52402">
    <property type="entry name" value="Adenine nucleotide alpha hydrolases-like"/>
    <property type="match status" value="2"/>
</dbReference>
<gene>
    <name evidence="3" type="ordered locus">Rxyl_3085</name>
</gene>
<evidence type="ECO:0000313" key="3">
    <source>
        <dbReference type="EMBL" id="ABG05992.1"/>
    </source>
</evidence>
<feature type="domain" description="UspA" evidence="2">
    <location>
        <begin position="7"/>
        <end position="147"/>
    </location>
</feature>
<name>Q1ARI6_RUBXD</name>
<organism evidence="3 4">
    <name type="scientific">Rubrobacter xylanophilus (strain DSM 9941 / JCM 11954 / NBRC 16129 / PRD-1)</name>
    <dbReference type="NCBI Taxonomy" id="266117"/>
    <lineage>
        <taxon>Bacteria</taxon>
        <taxon>Bacillati</taxon>
        <taxon>Actinomycetota</taxon>
        <taxon>Rubrobacteria</taxon>
        <taxon>Rubrobacterales</taxon>
        <taxon>Rubrobacteraceae</taxon>
        <taxon>Rubrobacter</taxon>
    </lineage>
</organism>
<feature type="domain" description="UspA" evidence="2">
    <location>
        <begin position="158"/>
        <end position="299"/>
    </location>
</feature>
<dbReference type="GO" id="GO:0005524">
    <property type="term" value="F:ATP binding"/>
    <property type="evidence" value="ECO:0007669"/>
    <property type="project" value="UniProtKB-KW"/>
</dbReference>
<accession>Q1ARI6</accession>
<reference evidence="3 4" key="1">
    <citation type="submission" date="2006-06" db="EMBL/GenBank/DDBJ databases">
        <title>Complete sequence of Rubrobacter xylanophilus DSM 9941.</title>
        <authorList>
            <consortium name="US DOE Joint Genome Institute"/>
            <person name="Copeland A."/>
            <person name="Lucas S."/>
            <person name="Lapidus A."/>
            <person name="Barry K."/>
            <person name="Detter J.C."/>
            <person name="Glavina del Rio T."/>
            <person name="Hammon N."/>
            <person name="Israni S."/>
            <person name="Dalin E."/>
            <person name="Tice H."/>
            <person name="Pitluck S."/>
            <person name="Munk A.C."/>
            <person name="Brettin T."/>
            <person name="Bruce D."/>
            <person name="Han C."/>
            <person name="Tapia R."/>
            <person name="Gilna P."/>
            <person name="Schmutz J."/>
            <person name="Larimer F."/>
            <person name="Land M."/>
            <person name="Hauser L."/>
            <person name="Kyrpides N."/>
            <person name="Lykidis A."/>
            <person name="da Costa M.S."/>
            <person name="Rainey F.A."/>
            <person name="Empadinhas N."/>
            <person name="Jolivet E."/>
            <person name="Battista J.R."/>
            <person name="Richardson P."/>
        </authorList>
    </citation>
    <scope>NUCLEOTIDE SEQUENCE [LARGE SCALE GENOMIC DNA]</scope>
    <source>
        <strain evidence="4">DSM 9941 / NBRC 16129 / PRD-1</strain>
    </source>
</reference>
<evidence type="ECO:0000259" key="2">
    <source>
        <dbReference type="Pfam" id="PF00582"/>
    </source>
</evidence>
<dbReference type="PhylomeDB" id="Q1ARI6"/>
<dbReference type="eggNOG" id="COG0589">
    <property type="taxonomic scope" value="Bacteria"/>
</dbReference>
<dbReference type="Gene3D" id="3.40.50.620">
    <property type="entry name" value="HUPs"/>
    <property type="match status" value="2"/>
</dbReference>
<dbReference type="HOGENOM" id="CLU_049301_2_1_11"/>